<keyword evidence="3" id="KW-0124">Carnitine biosynthesis</keyword>
<feature type="region of interest" description="Disordered" evidence="5">
    <location>
        <begin position="88"/>
        <end position="123"/>
    </location>
</feature>
<reference evidence="7" key="1">
    <citation type="submission" date="2023-06" db="EMBL/GenBank/DDBJ databases">
        <title>Survivors Of The Sea: Transcriptome response of Skeletonema marinoi to long-term dormancy.</title>
        <authorList>
            <person name="Pinder M.I.M."/>
            <person name="Kourtchenko O."/>
            <person name="Robertson E.K."/>
            <person name="Larsson T."/>
            <person name="Maumus F."/>
            <person name="Osuna-Cruz C.M."/>
            <person name="Vancaester E."/>
            <person name="Stenow R."/>
            <person name="Vandepoele K."/>
            <person name="Ploug H."/>
            <person name="Bruchert V."/>
            <person name="Godhe A."/>
            <person name="Topel M."/>
        </authorList>
    </citation>
    <scope>NUCLEOTIDE SEQUENCE</scope>
    <source>
        <strain evidence="7">R05AC</strain>
    </source>
</reference>
<evidence type="ECO:0000256" key="2">
    <source>
        <dbReference type="ARBA" id="ARBA00005022"/>
    </source>
</evidence>
<dbReference type="GO" id="GO:0005739">
    <property type="term" value="C:mitochondrion"/>
    <property type="evidence" value="ECO:0007669"/>
    <property type="project" value="TreeGrafter"/>
</dbReference>
<proteinExistence type="predicted"/>
<name>A0AAD8YLQ9_9STRA</name>
<dbReference type="SUPFAM" id="SSF51197">
    <property type="entry name" value="Clavaminate synthase-like"/>
    <property type="match status" value="1"/>
</dbReference>
<dbReference type="Gene3D" id="3.60.130.10">
    <property type="entry name" value="Clavaminate synthase-like"/>
    <property type="match status" value="1"/>
</dbReference>
<gene>
    <name evidence="7" type="ORF">QTG54_001399</name>
</gene>
<dbReference type="Pfam" id="PF02668">
    <property type="entry name" value="TauD"/>
    <property type="match status" value="1"/>
</dbReference>
<evidence type="ECO:0000256" key="5">
    <source>
        <dbReference type="SAM" id="MobiDB-lite"/>
    </source>
</evidence>
<dbReference type="EC" id="1.14.11.8" evidence="7"/>
<dbReference type="InterPro" id="IPR050411">
    <property type="entry name" value="AlphaKG_dependent_hydroxylases"/>
</dbReference>
<evidence type="ECO:0000256" key="3">
    <source>
        <dbReference type="ARBA" id="ARBA00022873"/>
    </source>
</evidence>
<dbReference type="AlphaFoldDB" id="A0AAD8YLQ9"/>
<feature type="compositionally biased region" description="Basic and acidic residues" evidence="5">
    <location>
        <begin position="112"/>
        <end position="123"/>
    </location>
</feature>
<dbReference type="PANTHER" id="PTHR10696:SF51">
    <property type="entry name" value="TRIMETHYLLYSINE DIOXYGENASE, MITOCHONDRIAL"/>
    <property type="match status" value="1"/>
</dbReference>
<evidence type="ECO:0000256" key="1">
    <source>
        <dbReference type="ARBA" id="ARBA00001961"/>
    </source>
</evidence>
<feature type="domain" description="TauD/TfdA-like" evidence="6">
    <location>
        <begin position="188"/>
        <end position="498"/>
    </location>
</feature>
<accession>A0AAD8YLQ9</accession>
<protein>
    <submittedName>
        <fullName evidence="7">Trimethyllysine dioxygenase</fullName>
        <ecNumber evidence="7">1.14.11.8</ecNumber>
    </submittedName>
</protein>
<dbReference type="PANTHER" id="PTHR10696">
    <property type="entry name" value="GAMMA-BUTYROBETAINE HYDROXYLASE-RELATED"/>
    <property type="match status" value="1"/>
</dbReference>
<dbReference type="InterPro" id="IPR042098">
    <property type="entry name" value="TauD-like_sf"/>
</dbReference>
<comment type="cofactor">
    <cofactor evidence="1">
        <name>L-ascorbate</name>
        <dbReference type="ChEBI" id="CHEBI:38290"/>
    </cofactor>
</comment>
<sequence>MLSGKHNLLIPKRAALVKKCCWRGHQLQRSCVSDTKSSIGSRIFNSRSHLGQVRFRNGSSQHRPNTTLLPKQYLDAYDPKRFDPSTHQRNDVLFNPIDGTPPSAVSHSATPKQEDTHDKSSHKYKDSWLGTHLDRWRADPSDFDCYWPVPTNEELQDTKNKTTTTKRVLWSNWTADLVRDRDKSPILFQYDDIVHDEDKNTEERLLKAFYQYGLVLITGTPTATDSLPEGVMTEATKNATNSQERAEDAILKLASMIGYHPLQTLYGSGVWSTSSYSSFYNSDDSDGQVKAGSTADSAYGSTSLPLHTDMTYISNPPGVQIFLMVQPATATRSTLSSEQDSTTIAPKGQSVYLDGFAAAEQLRKENPDAFHLLASTQRRYRCIDDAEGWHLEACGPVINAIHREDGWGPVTSIRHNDLDRLPDLPPYPSQNDNSNFTTFYDELLSAHAAWDNILRRDEMRLVIDLKCGDCVLVANQRCMHGRYAFDASAYPRVVMGCYVGMDELGSKWRHSGFSFP</sequence>
<dbReference type="GO" id="GO:0045329">
    <property type="term" value="P:carnitine biosynthetic process"/>
    <property type="evidence" value="ECO:0007669"/>
    <property type="project" value="UniProtKB-KW"/>
</dbReference>
<keyword evidence="8" id="KW-1185">Reference proteome</keyword>
<evidence type="ECO:0000256" key="4">
    <source>
        <dbReference type="ARBA" id="ARBA00023002"/>
    </source>
</evidence>
<evidence type="ECO:0000313" key="8">
    <source>
        <dbReference type="Proteomes" id="UP001224775"/>
    </source>
</evidence>
<dbReference type="EMBL" id="JATAAI010000002">
    <property type="protein sequence ID" value="KAK1747436.1"/>
    <property type="molecule type" value="Genomic_DNA"/>
</dbReference>
<comment type="pathway">
    <text evidence="2">Amine and polyamine biosynthesis; carnitine biosynthesis.</text>
</comment>
<comment type="caution">
    <text evidence="7">The sequence shown here is derived from an EMBL/GenBank/DDBJ whole genome shotgun (WGS) entry which is preliminary data.</text>
</comment>
<keyword evidence="4 7" id="KW-0560">Oxidoreductase</keyword>
<dbReference type="InterPro" id="IPR003819">
    <property type="entry name" value="TauD/TfdA-like"/>
</dbReference>
<organism evidence="7 8">
    <name type="scientific">Skeletonema marinoi</name>
    <dbReference type="NCBI Taxonomy" id="267567"/>
    <lineage>
        <taxon>Eukaryota</taxon>
        <taxon>Sar</taxon>
        <taxon>Stramenopiles</taxon>
        <taxon>Ochrophyta</taxon>
        <taxon>Bacillariophyta</taxon>
        <taxon>Coscinodiscophyceae</taxon>
        <taxon>Thalassiosirophycidae</taxon>
        <taxon>Thalassiosirales</taxon>
        <taxon>Skeletonemataceae</taxon>
        <taxon>Skeletonema</taxon>
        <taxon>Skeletonema marinoi-dohrnii complex</taxon>
    </lineage>
</organism>
<dbReference type="GO" id="GO:0050353">
    <property type="term" value="F:trimethyllysine dioxygenase activity"/>
    <property type="evidence" value="ECO:0007669"/>
    <property type="project" value="UniProtKB-EC"/>
</dbReference>
<evidence type="ECO:0000259" key="6">
    <source>
        <dbReference type="Pfam" id="PF02668"/>
    </source>
</evidence>
<dbReference type="Proteomes" id="UP001224775">
    <property type="component" value="Unassembled WGS sequence"/>
</dbReference>
<evidence type="ECO:0000313" key="7">
    <source>
        <dbReference type="EMBL" id="KAK1747436.1"/>
    </source>
</evidence>
<keyword evidence="7" id="KW-0223">Dioxygenase</keyword>